<dbReference type="GeneID" id="25254760"/>
<dbReference type="Pfam" id="PF00056">
    <property type="entry name" value="Ldh_1_N"/>
    <property type="match status" value="1"/>
</dbReference>
<dbReference type="NCBIfam" id="NF004863">
    <property type="entry name" value="PRK06223.1"/>
    <property type="match status" value="1"/>
</dbReference>
<feature type="binding site" evidence="7">
    <location>
        <position position="96"/>
    </location>
    <ligand>
        <name>NAD(+)</name>
        <dbReference type="ChEBI" id="CHEBI:57540"/>
    </ligand>
</feature>
<dbReference type="FunFam" id="3.90.110.10:FF:000004">
    <property type="entry name" value="Malate dehydrogenase"/>
    <property type="match status" value="1"/>
</dbReference>
<dbReference type="CDD" id="cd01339">
    <property type="entry name" value="LDH-like_MDH"/>
    <property type="match status" value="1"/>
</dbReference>
<dbReference type="InterPro" id="IPR036291">
    <property type="entry name" value="NAD(P)-bd_dom_sf"/>
</dbReference>
<evidence type="ECO:0000256" key="5">
    <source>
        <dbReference type="PIRSR" id="PIRSR000102-1"/>
    </source>
</evidence>
<dbReference type="SUPFAM" id="SSF56327">
    <property type="entry name" value="LDH C-terminal domain-like"/>
    <property type="match status" value="1"/>
</dbReference>
<sequence length="317" mass="33860">MRRPKIALVGGGQIGAILAFLSSLKELGDVSIFDIVEGLPQGKALDLSQVGPVEGVDTKVSGSNHFSALQGADVVIVTAGVPRKPGMSRDDLLAINSKIVADVAEAIKMYSPDAFVICITNPLDAMVQLMRERSGLRAEMVVGMAGVLDSARFRHFLAQRLRVSVEDVHAMVMGGHGDNMVPLTRYCTVGGIPLPDLVAMGQLSEEDVQEIVQRTRDGGGEIVNLMKTSSAFFAPAAAGVLMAEAYLKDKKRVIPCAAYLTGQYGVQDLYVGVPCVVGRGGVEKVLELQLTETEKKMFQKSVDAVRALVQALPRNPK</sequence>
<protein>
    <recommendedName>
        <fullName evidence="1">L-lactate dehydrogenase</fullName>
    </recommendedName>
</protein>
<feature type="binding site" evidence="7">
    <location>
        <begin position="10"/>
        <end position="15"/>
    </location>
    <ligand>
        <name>NAD(+)</name>
        <dbReference type="ChEBI" id="CHEBI:57540"/>
    </ligand>
</feature>
<gene>
    <name evidence="11" type="ORF">ETH_00028335</name>
</gene>
<feature type="binding site" evidence="6">
    <location>
        <position position="121"/>
    </location>
    <ligand>
        <name>substrate</name>
    </ligand>
</feature>
<dbReference type="Pfam" id="PF02866">
    <property type="entry name" value="Ldh_1_C"/>
    <property type="match status" value="1"/>
</dbReference>
<dbReference type="PANTHER" id="PTHR43128:SF16">
    <property type="entry name" value="L-LACTATE DEHYDROGENASE"/>
    <property type="match status" value="1"/>
</dbReference>
<evidence type="ECO:0000256" key="7">
    <source>
        <dbReference type="PIRSR" id="PIRSR000102-3"/>
    </source>
</evidence>
<feature type="binding site" evidence="7">
    <location>
        <position position="34"/>
    </location>
    <ligand>
        <name>NAD(+)</name>
        <dbReference type="ChEBI" id="CHEBI:57540"/>
    </ligand>
</feature>
<name>U6KZN5_EIMTE</name>
<feature type="active site" description="Proton acceptor" evidence="5">
    <location>
        <position position="176"/>
    </location>
</feature>
<feature type="binding site" evidence="7">
    <location>
        <begin position="119"/>
        <end position="121"/>
    </location>
    <ligand>
        <name>NAD(+)</name>
        <dbReference type="ChEBI" id="CHEBI:57540"/>
    </ligand>
</feature>
<dbReference type="NCBIfam" id="TIGR01763">
    <property type="entry name" value="MalateDH_bact"/>
    <property type="match status" value="1"/>
</dbReference>
<dbReference type="GO" id="GO:0006089">
    <property type="term" value="P:lactate metabolic process"/>
    <property type="evidence" value="ECO:0007669"/>
    <property type="project" value="TreeGrafter"/>
</dbReference>
<keyword evidence="12" id="KW-1185">Reference proteome</keyword>
<feature type="domain" description="Lactate/malate dehydrogenase N-terminal" evidence="9">
    <location>
        <begin position="5"/>
        <end position="143"/>
    </location>
</feature>
<evidence type="ECO:0000313" key="11">
    <source>
        <dbReference type="EMBL" id="CDJ41804.1"/>
    </source>
</evidence>
<evidence type="ECO:0000256" key="8">
    <source>
        <dbReference type="RuleBase" id="RU003369"/>
    </source>
</evidence>
<evidence type="ECO:0000256" key="3">
    <source>
        <dbReference type="ARBA" id="ARBA00023027"/>
    </source>
</evidence>
<dbReference type="VEuPathDB" id="ToxoDB:ETH_00028335"/>
<evidence type="ECO:0000256" key="6">
    <source>
        <dbReference type="PIRSR" id="PIRSR000102-2"/>
    </source>
</evidence>
<evidence type="ECO:0000313" key="12">
    <source>
        <dbReference type="Proteomes" id="UP000030747"/>
    </source>
</evidence>
<dbReference type="Gene3D" id="3.90.110.10">
    <property type="entry name" value="Lactate dehydrogenase/glycoside hydrolase, family 4, C-terminal"/>
    <property type="match status" value="1"/>
</dbReference>
<dbReference type="AlphaFoldDB" id="U6KZN5"/>
<dbReference type="EMBL" id="HG675673">
    <property type="protein sequence ID" value="CDJ41804.1"/>
    <property type="molecule type" value="Genomic_DNA"/>
</dbReference>
<dbReference type="InterPro" id="IPR015955">
    <property type="entry name" value="Lactate_DH/Glyco_Ohase_4_C"/>
</dbReference>
<dbReference type="RefSeq" id="XP_013232554.1">
    <property type="nucleotide sequence ID" value="XM_013377100.1"/>
</dbReference>
<accession>U6KZN5</accession>
<comment type="catalytic activity">
    <reaction evidence="4">
        <text>(S)-lactate + NAD(+) = pyruvate + NADH + H(+)</text>
        <dbReference type="Rhea" id="RHEA:23444"/>
        <dbReference type="ChEBI" id="CHEBI:15361"/>
        <dbReference type="ChEBI" id="CHEBI:15378"/>
        <dbReference type="ChEBI" id="CHEBI:16651"/>
        <dbReference type="ChEBI" id="CHEBI:57540"/>
        <dbReference type="ChEBI" id="CHEBI:57945"/>
        <dbReference type="EC" id="1.1.1.27"/>
    </reaction>
</comment>
<dbReference type="Gene3D" id="3.40.50.720">
    <property type="entry name" value="NAD(P)-binding Rossmann-like Domain"/>
    <property type="match status" value="1"/>
</dbReference>
<reference evidence="11" key="1">
    <citation type="submission" date="2013-10" db="EMBL/GenBank/DDBJ databases">
        <title>Genomic analysis of the causative agents of coccidiosis in chickens.</title>
        <authorList>
            <person name="Reid A.J."/>
            <person name="Blake D."/>
            <person name="Billington K."/>
            <person name="Browne H."/>
            <person name="Dunn M."/>
            <person name="Hung S."/>
            <person name="Kawahara F."/>
            <person name="Miranda-Saavedra D."/>
            <person name="Mourier T."/>
            <person name="Nagra H."/>
            <person name="Otto T.D."/>
            <person name="Rawlings N."/>
            <person name="Sanchez A."/>
            <person name="Sanders M."/>
            <person name="Subramaniam C."/>
            <person name="Tay Y."/>
            <person name="Dear P."/>
            <person name="Doerig C."/>
            <person name="Gruber A."/>
            <person name="Parkinson J."/>
            <person name="Shirley M."/>
            <person name="Wan K.L."/>
            <person name="Berriman M."/>
            <person name="Tomley F."/>
            <person name="Pain A."/>
        </authorList>
    </citation>
    <scope>NUCLEOTIDE SEQUENCE [LARGE SCALE GENOMIC DNA]</scope>
    <source>
        <strain evidence="11">Houghton</strain>
    </source>
</reference>
<feature type="domain" description="Lactate/malate dehydrogenase C-terminal" evidence="10">
    <location>
        <begin position="148"/>
        <end position="306"/>
    </location>
</feature>
<proteinExistence type="inferred from homology"/>
<evidence type="ECO:0000259" key="9">
    <source>
        <dbReference type="Pfam" id="PF00056"/>
    </source>
</evidence>
<evidence type="ECO:0000259" key="10">
    <source>
        <dbReference type="Pfam" id="PF02866"/>
    </source>
</evidence>
<keyword evidence="3 7" id="KW-0520">NAD</keyword>
<dbReference type="HAMAP" id="MF_00487">
    <property type="entry name" value="Malate_dehydrog_3"/>
    <property type="match status" value="1"/>
</dbReference>
<dbReference type="Proteomes" id="UP000030747">
    <property type="component" value="Unassembled WGS sequence"/>
</dbReference>
<keyword evidence="2 8" id="KW-0560">Oxidoreductase</keyword>
<dbReference type="InterPro" id="IPR022383">
    <property type="entry name" value="Lactate/malate_DH_C"/>
</dbReference>
<dbReference type="SUPFAM" id="SSF51735">
    <property type="entry name" value="NAD(P)-binding Rossmann-fold domains"/>
    <property type="match status" value="1"/>
</dbReference>
<evidence type="ECO:0000256" key="2">
    <source>
        <dbReference type="ARBA" id="ARBA00023002"/>
    </source>
</evidence>
<dbReference type="PRINTS" id="PR00086">
    <property type="entry name" value="LLDHDRGNASE"/>
</dbReference>
<dbReference type="OrthoDB" id="4069699at2759"/>
<evidence type="ECO:0000256" key="4">
    <source>
        <dbReference type="ARBA" id="ARBA00049258"/>
    </source>
</evidence>
<dbReference type="InterPro" id="IPR001236">
    <property type="entry name" value="Lactate/malate_DH_N"/>
</dbReference>
<feature type="binding site" evidence="6">
    <location>
        <position position="83"/>
    </location>
    <ligand>
        <name>substrate</name>
    </ligand>
</feature>
<comment type="similarity">
    <text evidence="8">Belongs to the LDH/MDH superfamily.</text>
</comment>
<dbReference type="PANTHER" id="PTHR43128">
    <property type="entry name" value="L-2-HYDROXYCARBOXYLATE DEHYDROGENASE (NAD(P)(+))"/>
    <property type="match status" value="1"/>
</dbReference>
<organism evidence="11 12">
    <name type="scientific">Eimeria tenella</name>
    <name type="common">Coccidian parasite</name>
    <dbReference type="NCBI Taxonomy" id="5802"/>
    <lineage>
        <taxon>Eukaryota</taxon>
        <taxon>Sar</taxon>
        <taxon>Alveolata</taxon>
        <taxon>Apicomplexa</taxon>
        <taxon>Conoidasida</taxon>
        <taxon>Coccidia</taxon>
        <taxon>Eucoccidiorida</taxon>
        <taxon>Eimeriorina</taxon>
        <taxon>Eimeriidae</taxon>
        <taxon>Eimeria</taxon>
    </lineage>
</organism>
<dbReference type="InterPro" id="IPR011275">
    <property type="entry name" value="Malate_DH_type3"/>
</dbReference>
<feature type="binding site" evidence="6">
    <location>
        <position position="89"/>
    </location>
    <ligand>
        <name>substrate</name>
    </ligand>
</feature>
<dbReference type="GO" id="GO:0004459">
    <property type="term" value="F:L-lactate dehydrogenase (NAD+) activity"/>
    <property type="evidence" value="ECO:0007669"/>
    <property type="project" value="UniProtKB-EC"/>
</dbReference>
<dbReference type="OMA" id="EIMINAQ"/>
<dbReference type="PIRSF" id="PIRSF000102">
    <property type="entry name" value="Lac_mal_DH"/>
    <property type="match status" value="1"/>
</dbReference>
<evidence type="ECO:0000256" key="1">
    <source>
        <dbReference type="ARBA" id="ARBA00016495"/>
    </source>
</evidence>
<feature type="binding site" evidence="6">
    <location>
        <position position="152"/>
    </location>
    <ligand>
        <name>substrate</name>
    </ligand>
</feature>
<dbReference type="InterPro" id="IPR001557">
    <property type="entry name" value="L-lactate/malate_DH"/>
</dbReference>
<reference evidence="11" key="2">
    <citation type="submission" date="2013-10" db="EMBL/GenBank/DDBJ databases">
        <authorList>
            <person name="Aslett M."/>
        </authorList>
    </citation>
    <scope>NUCLEOTIDE SEQUENCE [LARGE SCALE GENOMIC DNA]</scope>
    <source>
        <strain evidence="11">Houghton</strain>
    </source>
</reference>
<dbReference type="VEuPathDB" id="ToxoDB:ETH2_0316900"/>
<dbReference type="FunFam" id="3.40.50.720:FF:000018">
    <property type="entry name" value="Malate dehydrogenase"/>
    <property type="match status" value="1"/>
</dbReference>